<reference evidence="2 3" key="1">
    <citation type="submission" date="2014-07" db="EMBL/GenBank/DDBJ databases">
        <title>Genome of Flavobacterium reichenbachii LMG 25512.</title>
        <authorList>
            <person name="Stropko S.J."/>
            <person name="Pipes S.E."/>
            <person name="Newman J.D."/>
        </authorList>
    </citation>
    <scope>NUCLEOTIDE SEQUENCE [LARGE SCALE GENOMIC DNA]</scope>
    <source>
        <strain evidence="2 3">LMG 25512</strain>
    </source>
</reference>
<name>A0A085ZMU8_9FLAO</name>
<keyword evidence="3" id="KW-1185">Reference proteome</keyword>
<organism evidence="2 3">
    <name type="scientific">Flavobacterium reichenbachii</name>
    <dbReference type="NCBI Taxonomy" id="362418"/>
    <lineage>
        <taxon>Bacteria</taxon>
        <taxon>Pseudomonadati</taxon>
        <taxon>Bacteroidota</taxon>
        <taxon>Flavobacteriia</taxon>
        <taxon>Flavobacteriales</taxon>
        <taxon>Flavobacteriaceae</taxon>
        <taxon>Flavobacterium</taxon>
    </lineage>
</organism>
<accession>A0A085ZMU8</accession>
<evidence type="ECO:0000313" key="2">
    <source>
        <dbReference type="EMBL" id="KFF05762.1"/>
    </source>
</evidence>
<dbReference type="RefSeq" id="WP_035683463.1">
    <property type="nucleotide sequence ID" value="NZ_JPRL01000001.1"/>
</dbReference>
<evidence type="ECO:0000256" key="1">
    <source>
        <dbReference type="SAM" id="Phobius"/>
    </source>
</evidence>
<proteinExistence type="predicted"/>
<protein>
    <recommendedName>
        <fullName evidence="4">DUF2931 domain-containing protein</fullName>
    </recommendedName>
</protein>
<keyword evidence="1" id="KW-0812">Transmembrane</keyword>
<feature type="transmembrane region" description="Helical" evidence="1">
    <location>
        <begin position="70"/>
        <end position="88"/>
    </location>
</feature>
<dbReference type="OrthoDB" id="5702951at2"/>
<dbReference type="InterPro" id="IPR021326">
    <property type="entry name" value="DUF2931"/>
</dbReference>
<keyword evidence="1" id="KW-0472">Membrane</keyword>
<evidence type="ECO:0008006" key="4">
    <source>
        <dbReference type="Google" id="ProtNLM"/>
    </source>
</evidence>
<dbReference type="Pfam" id="PF11153">
    <property type="entry name" value="DUF2931"/>
    <property type="match status" value="1"/>
</dbReference>
<dbReference type="AlphaFoldDB" id="A0A085ZMU8"/>
<evidence type="ECO:0000313" key="3">
    <source>
        <dbReference type="Proteomes" id="UP000028715"/>
    </source>
</evidence>
<feature type="transmembrane region" description="Helical" evidence="1">
    <location>
        <begin position="7"/>
        <end position="30"/>
    </location>
</feature>
<feature type="transmembrane region" description="Helical" evidence="1">
    <location>
        <begin position="42"/>
        <end position="63"/>
    </location>
</feature>
<dbReference type="Proteomes" id="UP000028715">
    <property type="component" value="Unassembled WGS sequence"/>
</dbReference>
<gene>
    <name evidence="2" type="ORF">IW19_09625</name>
</gene>
<dbReference type="STRING" id="362418.IW19_09625"/>
<comment type="caution">
    <text evidence="2">The sequence shown here is derived from an EMBL/GenBank/DDBJ whole genome shotgun (WGS) entry which is preliminary data.</text>
</comment>
<keyword evidence="1" id="KW-1133">Transmembrane helix</keyword>
<dbReference type="EMBL" id="JPRL01000001">
    <property type="protein sequence ID" value="KFF05762.1"/>
    <property type="molecule type" value="Genomic_DNA"/>
</dbReference>
<sequence>MKYYFKIFLLSIGIGIINTILFLFSLQFQIIEHSSYIPGEAITALKILAAIIPQTIILFIVAFISKKDQLAIAITSGILIVTCFILNWDTDTAAEGRRKFNKEQIFISTEKYDYQQGISTPEGYPIKLLSRSEFTIAIEGQNTPATLLETNKVYSETWGNGDTTFKSSDAADIVLPDRLELFWYSFLENKYYTLSTKLNKTQISQYFKKGYKVDRSGNLDKISSTNYQELIVGIAPGGDVVLWISGPYNTKELEVFKADLIDEKDKDVYTIVEKDEIKKVLSDTCTCKNNIQYRQIVNNGKPIPIGIWTNKYRKKYNWKAAINSVGQTKSEMGFRFFNGERYELFNEEIAKMKYQKEVLPYYLSYKFIKNKKRYEVHLEFDEDEIFSHFEKLAPNNSNELIDIVLNINSNLNQVTIQLHSKDRTLNFEKMKSVEIYAD</sequence>
<dbReference type="eggNOG" id="ENOG5030JUG">
    <property type="taxonomic scope" value="Bacteria"/>
</dbReference>